<dbReference type="PRINTS" id="PR00039">
    <property type="entry name" value="HTHLYSR"/>
</dbReference>
<dbReference type="Gene3D" id="3.40.190.290">
    <property type="match status" value="1"/>
</dbReference>
<dbReference type="InterPro" id="IPR005119">
    <property type="entry name" value="LysR_subst-bd"/>
</dbReference>
<gene>
    <name evidence="6" type="ORF">CLOHIR_00104</name>
</gene>
<evidence type="ECO:0000256" key="2">
    <source>
        <dbReference type="ARBA" id="ARBA00023015"/>
    </source>
</evidence>
<dbReference type="HOGENOM" id="CLU_039613_6_2_9"/>
<evidence type="ECO:0000313" key="7">
    <source>
        <dbReference type="Proteomes" id="UP000003178"/>
    </source>
</evidence>
<dbReference type="InterPro" id="IPR036390">
    <property type="entry name" value="WH_DNA-bd_sf"/>
</dbReference>
<dbReference type="eggNOG" id="COG0583">
    <property type="taxonomic scope" value="Bacteria"/>
</dbReference>
<dbReference type="PANTHER" id="PTHR30419:SF28">
    <property type="entry name" value="HTH-TYPE TRANSCRIPTIONAL REGULATOR BSDA"/>
    <property type="match status" value="1"/>
</dbReference>
<sequence length="294" mass="34018">MTLNQLLYFQTVARLEHFRKAAEELNISQPSLSHSMASLEDELGVKLFQRNGRNVTLTKYGKIFLEKVDSILFEIHLAEKQMKRLSGNKGHIDIAYVAPLSYIYIPKLIRNFLEEDENKEVTFSFHQCLTKDILSGIMKDKYDAGFCAFVEDYQDNIEFTPLIKQEMVLITSIDHELSTKDTVELKEIEKYPFIGYDKTSALGNYTRYILKNKSIHPDIIYECPDENSIASLVAEDFGIAIVADIDSLENYNIKKLRINGENLYHTVHLAYKKDSFQPKSLKNFIKFVNTFELE</sequence>
<dbReference type="OrthoDB" id="1652954at2"/>
<keyword evidence="3" id="KW-0238">DNA-binding</keyword>
<keyword evidence="2" id="KW-0805">Transcription regulation</keyword>
<dbReference type="GO" id="GO:0003677">
    <property type="term" value="F:DNA binding"/>
    <property type="evidence" value="ECO:0007669"/>
    <property type="project" value="UniProtKB-KW"/>
</dbReference>
<dbReference type="InterPro" id="IPR036388">
    <property type="entry name" value="WH-like_DNA-bd_sf"/>
</dbReference>
<dbReference type="Proteomes" id="UP000003178">
    <property type="component" value="Unassembled WGS sequence"/>
</dbReference>
<protein>
    <submittedName>
        <fullName evidence="6">Transcriptional regulator, LysR family</fullName>
    </submittedName>
</protein>
<organism evidence="6 7">
    <name type="scientific">Peptacetobacter hiranonis (strain DSM 13275 / JCM 10541 / KCTC 15199 / TO-931)</name>
    <name type="common">Clostridium hiranonis</name>
    <dbReference type="NCBI Taxonomy" id="500633"/>
    <lineage>
        <taxon>Bacteria</taxon>
        <taxon>Bacillati</taxon>
        <taxon>Bacillota</taxon>
        <taxon>Clostridia</taxon>
        <taxon>Peptostreptococcales</taxon>
        <taxon>Peptostreptococcaceae</taxon>
        <taxon>Peptacetobacter</taxon>
    </lineage>
</organism>
<dbReference type="EMBL" id="ABWP01000004">
    <property type="protein sequence ID" value="EEA86252.1"/>
    <property type="molecule type" value="Genomic_DNA"/>
</dbReference>
<keyword evidence="7" id="KW-1185">Reference proteome</keyword>
<evidence type="ECO:0000256" key="1">
    <source>
        <dbReference type="ARBA" id="ARBA00009437"/>
    </source>
</evidence>
<accession>B6FW55</accession>
<dbReference type="GO" id="GO:0005829">
    <property type="term" value="C:cytosol"/>
    <property type="evidence" value="ECO:0007669"/>
    <property type="project" value="TreeGrafter"/>
</dbReference>
<feature type="domain" description="HTH lysR-type" evidence="5">
    <location>
        <begin position="1"/>
        <end position="58"/>
    </location>
</feature>
<dbReference type="AlphaFoldDB" id="B6FW55"/>
<evidence type="ECO:0000256" key="3">
    <source>
        <dbReference type="ARBA" id="ARBA00023125"/>
    </source>
</evidence>
<proteinExistence type="inferred from homology"/>
<comment type="caution">
    <text evidence="6">The sequence shown here is derived from an EMBL/GenBank/DDBJ whole genome shotgun (WGS) entry which is preliminary data.</text>
</comment>
<evidence type="ECO:0000256" key="4">
    <source>
        <dbReference type="ARBA" id="ARBA00023163"/>
    </source>
</evidence>
<comment type="similarity">
    <text evidence="1">Belongs to the LysR transcriptional regulatory family.</text>
</comment>
<dbReference type="SUPFAM" id="SSF53850">
    <property type="entry name" value="Periplasmic binding protein-like II"/>
    <property type="match status" value="1"/>
</dbReference>
<dbReference type="STRING" id="500633.CLOHIR_00104"/>
<dbReference type="PANTHER" id="PTHR30419">
    <property type="entry name" value="HTH-TYPE TRANSCRIPTIONAL REGULATOR YBHD"/>
    <property type="match status" value="1"/>
</dbReference>
<dbReference type="Pfam" id="PF03466">
    <property type="entry name" value="LysR_substrate"/>
    <property type="match status" value="1"/>
</dbReference>
<keyword evidence="4" id="KW-0804">Transcription</keyword>
<dbReference type="InterPro" id="IPR000847">
    <property type="entry name" value="LysR_HTH_N"/>
</dbReference>
<dbReference type="SUPFAM" id="SSF46785">
    <property type="entry name" value="Winged helix' DNA-binding domain"/>
    <property type="match status" value="1"/>
</dbReference>
<dbReference type="RefSeq" id="WP_006439021.1">
    <property type="nucleotide sequence ID" value="NZ_DS995354.1"/>
</dbReference>
<evidence type="ECO:0000259" key="5">
    <source>
        <dbReference type="PROSITE" id="PS50931"/>
    </source>
</evidence>
<dbReference type="InterPro" id="IPR050950">
    <property type="entry name" value="HTH-type_LysR_regulators"/>
</dbReference>
<evidence type="ECO:0000313" key="6">
    <source>
        <dbReference type="EMBL" id="EEA86252.1"/>
    </source>
</evidence>
<reference evidence="6 7" key="2">
    <citation type="submission" date="2008-10" db="EMBL/GenBank/DDBJ databases">
        <title>Draft genome sequence of Clostridium hiranonis (DSM 13275).</title>
        <authorList>
            <person name="Sudarsanam P."/>
            <person name="Ley R."/>
            <person name="Guruge J."/>
            <person name="Turnbaugh P.J."/>
            <person name="Mahowald M."/>
            <person name="Liep D."/>
            <person name="Gordon J."/>
        </authorList>
    </citation>
    <scope>NUCLEOTIDE SEQUENCE [LARGE SCALE GENOMIC DNA]</scope>
    <source>
        <strain evidence="6 7">DSM 13275</strain>
    </source>
</reference>
<dbReference type="FunFam" id="1.10.10.10:FF:000001">
    <property type="entry name" value="LysR family transcriptional regulator"/>
    <property type="match status" value="1"/>
</dbReference>
<dbReference type="GO" id="GO:0003700">
    <property type="term" value="F:DNA-binding transcription factor activity"/>
    <property type="evidence" value="ECO:0007669"/>
    <property type="project" value="InterPro"/>
</dbReference>
<reference evidence="6 7" key="1">
    <citation type="submission" date="2008-09" db="EMBL/GenBank/DDBJ databases">
        <authorList>
            <person name="Fulton L."/>
            <person name="Clifton S."/>
            <person name="Fulton B."/>
            <person name="Xu J."/>
            <person name="Minx P."/>
            <person name="Pepin K.H."/>
            <person name="Johnson M."/>
            <person name="Thiruvilangam P."/>
            <person name="Bhonagiri V."/>
            <person name="Nash W.E."/>
            <person name="Mardis E.R."/>
            <person name="Wilson R.K."/>
        </authorList>
    </citation>
    <scope>NUCLEOTIDE SEQUENCE [LARGE SCALE GENOMIC DNA]</scope>
    <source>
        <strain evidence="6 7">DSM 13275</strain>
    </source>
</reference>
<dbReference type="Gene3D" id="1.10.10.10">
    <property type="entry name" value="Winged helix-like DNA-binding domain superfamily/Winged helix DNA-binding domain"/>
    <property type="match status" value="1"/>
</dbReference>
<name>B6FW55_PEPHT</name>
<dbReference type="Pfam" id="PF00126">
    <property type="entry name" value="HTH_1"/>
    <property type="match status" value="1"/>
</dbReference>
<dbReference type="PROSITE" id="PS50931">
    <property type="entry name" value="HTH_LYSR"/>
    <property type="match status" value="1"/>
</dbReference>